<evidence type="ECO:0000313" key="1">
    <source>
        <dbReference type="EMBL" id="KAJ4439488.1"/>
    </source>
</evidence>
<gene>
    <name evidence="1" type="ORF">ANN_07612</name>
</gene>
<reference evidence="1 2" key="1">
    <citation type="journal article" date="2022" name="Allergy">
        <title>Genome assembly and annotation of Periplaneta americana reveal a comprehensive cockroach allergen profile.</title>
        <authorList>
            <person name="Wang L."/>
            <person name="Xiong Q."/>
            <person name="Saelim N."/>
            <person name="Wang L."/>
            <person name="Nong W."/>
            <person name="Wan A.T."/>
            <person name="Shi M."/>
            <person name="Liu X."/>
            <person name="Cao Q."/>
            <person name="Hui J.H.L."/>
            <person name="Sookrung N."/>
            <person name="Leung T.F."/>
            <person name="Tungtrongchitr A."/>
            <person name="Tsui S.K.W."/>
        </authorList>
    </citation>
    <scope>NUCLEOTIDE SEQUENCE [LARGE SCALE GENOMIC DNA]</scope>
    <source>
        <strain evidence="1">PWHHKU_190912</strain>
    </source>
</reference>
<dbReference type="EMBL" id="JAJSOF020000017">
    <property type="protein sequence ID" value="KAJ4439488.1"/>
    <property type="molecule type" value="Genomic_DNA"/>
</dbReference>
<dbReference type="PANTHER" id="PTHR47027">
    <property type="entry name" value="REVERSE TRANSCRIPTASE DOMAIN-CONTAINING PROTEIN"/>
    <property type="match status" value="1"/>
</dbReference>
<name>A0ABQ8T0G6_PERAM</name>
<keyword evidence="2" id="KW-1185">Reference proteome</keyword>
<protein>
    <submittedName>
        <fullName evidence="1">Uncharacterized protein</fullName>
    </submittedName>
</protein>
<dbReference type="Proteomes" id="UP001148838">
    <property type="component" value="Unassembled WGS sequence"/>
</dbReference>
<dbReference type="PANTHER" id="PTHR47027:SF8">
    <property type="entry name" value="RIBONUCLEASE H"/>
    <property type="match status" value="1"/>
</dbReference>
<accession>A0ABQ8T0G6</accession>
<organism evidence="1 2">
    <name type="scientific">Periplaneta americana</name>
    <name type="common">American cockroach</name>
    <name type="synonym">Blatta americana</name>
    <dbReference type="NCBI Taxonomy" id="6978"/>
    <lineage>
        <taxon>Eukaryota</taxon>
        <taxon>Metazoa</taxon>
        <taxon>Ecdysozoa</taxon>
        <taxon>Arthropoda</taxon>
        <taxon>Hexapoda</taxon>
        <taxon>Insecta</taxon>
        <taxon>Pterygota</taxon>
        <taxon>Neoptera</taxon>
        <taxon>Polyneoptera</taxon>
        <taxon>Dictyoptera</taxon>
        <taxon>Blattodea</taxon>
        <taxon>Blattoidea</taxon>
        <taxon>Blattidae</taxon>
        <taxon>Blattinae</taxon>
        <taxon>Periplaneta</taxon>
    </lineage>
</organism>
<comment type="caution">
    <text evidence="1">The sequence shown here is derived from an EMBL/GenBank/DDBJ whole genome shotgun (WGS) entry which is preliminary data.</text>
</comment>
<sequence length="266" mass="31644">MAGLCEGGNEPSGSLKAIAFENIPQFLVLSYKRKRNIVFNFCNFQCSCEQHQIKINANKTKTMVIGRKVMEVNLPFSNETVEQRNSFKYSGCTISSNMSCCQEVKRRITMAKEAFNRKRKSLVRCFVWSVALYGSETWTLRRSEEKRIEAFEMWIWRRMEHEKWTDRVRNEAVLKRVHEERMMMLKLIRKRKRNWLGHWLRRNCLLKVALEGMVNGRRVRGRRRYQVVDDIKIQGHHFIFTNIFNINLPIPLDQRRLLLPSTTGVR</sequence>
<evidence type="ECO:0000313" key="2">
    <source>
        <dbReference type="Proteomes" id="UP001148838"/>
    </source>
</evidence>
<proteinExistence type="predicted"/>